<evidence type="ECO:0000313" key="2">
    <source>
        <dbReference type="EMBL" id="ESP89387.1"/>
    </source>
</evidence>
<proteinExistence type="predicted"/>
<dbReference type="SUPFAM" id="SSF46785">
    <property type="entry name" value="Winged helix' DNA-binding domain"/>
    <property type="match status" value="1"/>
</dbReference>
<dbReference type="STRING" id="1324957.K933_04126"/>
<dbReference type="AlphaFoldDB" id="V4J1U3"/>
<comment type="caution">
    <text evidence="2">The sequence shown here is derived from an EMBL/GenBank/DDBJ whole genome shotgun (WGS) entry which is preliminary data.</text>
</comment>
<dbReference type="InterPro" id="IPR036390">
    <property type="entry name" value="WH_DNA-bd_sf"/>
</dbReference>
<dbReference type="InterPro" id="IPR036388">
    <property type="entry name" value="WH-like_DNA-bd_sf"/>
</dbReference>
<organism evidence="2 3">
    <name type="scientific">Candidatus Halobonum tyrrellensis G22</name>
    <dbReference type="NCBI Taxonomy" id="1324957"/>
    <lineage>
        <taxon>Archaea</taxon>
        <taxon>Methanobacteriati</taxon>
        <taxon>Methanobacteriota</taxon>
        <taxon>Stenosarchaea group</taxon>
        <taxon>Halobacteria</taxon>
        <taxon>Halobacteriales</taxon>
        <taxon>Haloferacaceae</taxon>
        <taxon>Candidatus Halobonum</taxon>
    </lineage>
</organism>
<dbReference type="CDD" id="cd00090">
    <property type="entry name" value="HTH_ARSR"/>
    <property type="match status" value="1"/>
</dbReference>
<dbReference type="EMBL" id="ASGZ01000012">
    <property type="protein sequence ID" value="ESP89387.1"/>
    <property type="molecule type" value="Genomic_DNA"/>
</dbReference>
<dbReference type="InterPro" id="IPR011991">
    <property type="entry name" value="ArsR-like_HTH"/>
</dbReference>
<accession>V4J1U3</accession>
<feature type="region of interest" description="Disordered" evidence="1">
    <location>
        <begin position="116"/>
        <end position="135"/>
    </location>
</feature>
<gene>
    <name evidence="2" type="ORF">K933_04126</name>
</gene>
<reference evidence="2 3" key="1">
    <citation type="journal article" date="2013" name="Genome Announc.">
        <title>Draft Genome Sequence of 'Candidatus Halobonum tyrrellensis' Strain G22, Isolated from the Hypersaline Waters of Lake Tyrrell, Australia.</title>
        <authorList>
            <person name="Ugalde J.A."/>
            <person name="Narasingarao P."/>
            <person name="Kuo S."/>
            <person name="Podell S."/>
            <person name="Allen E.E."/>
        </authorList>
    </citation>
    <scope>NUCLEOTIDE SEQUENCE [LARGE SCALE GENOMIC DNA]</scope>
    <source>
        <strain evidence="2 3">G22</strain>
    </source>
</reference>
<name>V4J1U3_9EURY</name>
<sequence>MNTNQLAEELDLNYKTVQHHLEVLEESAVLTTQGDDYGKMYFLTDRMTRNLDVLDEVADQADIDLSDSGDTSRYVNAPRSPRRRSSPARRSSSASPPPRSNCSRSRRADHRRNCWCSSSGSNCSSRRSPSSCWWR</sequence>
<keyword evidence="3" id="KW-1185">Reference proteome</keyword>
<feature type="region of interest" description="Disordered" evidence="1">
    <location>
        <begin position="60"/>
        <end position="111"/>
    </location>
</feature>
<dbReference type="Proteomes" id="UP000017840">
    <property type="component" value="Unassembled WGS sequence"/>
</dbReference>
<evidence type="ECO:0000256" key="1">
    <source>
        <dbReference type="SAM" id="MobiDB-lite"/>
    </source>
</evidence>
<dbReference type="eggNOG" id="arCOG00731">
    <property type="taxonomic scope" value="Archaea"/>
</dbReference>
<dbReference type="Gene3D" id="1.10.10.10">
    <property type="entry name" value="Winged helix-like DNA-binding domain superfamily/Winged helix DNA-binding domain"/>
    <property type="match status" value="1"/>
</dbReference>
<protein>
    <submittedName>
        <fullName evidence="2">ArsR family transcriptional regulator</fullName>
    </submittedName>
</protein>
<evidence type="ECO:0000313" key="3">
    <source>
        <dbReference type="Proteomes" id="UP000017840"/>
    </source>
</evidence>